<dbReference type="OrthoDB" id="437717at2759"/>
<dbReference type="EMBL" id="CAJNJA010043330">
    <property type="protein sequence ID" value="CAE7792758.1"/>
    <property type="molecule type" value="Genomic_DNA"/>
</dbReference>
<evidence type="ECO:0000313" key="2">
    <source>
        <dbReference type="EMBL" id="CAE7792758.1"/>
    </source>
</evidence>
<organism evidence="2 3">
    <name type="scientific">Symbiodinium necroappetens</name>
    <dbReference type="NCBI Taxonomy" id="1628268"/>
    <lineage>
        <taxon>Eukaryota</taxon>
        <taxon>Sar</taxon>
        <taxon>Alveolata</taxon>
        <taxon>Dinophyceae</taxon>
        <taxon>Suessiales</taxon>
        <taxon>Symbiodiniaceae</taxon>
        <taxon>Symbiodinium</taxon>
    </lineage>
</organism>
<accession>A0A812YRR7</accession>
<reference evidence="2" key="1">
    <citation type="submission" date="2021-02" db="EMBL/GenBank/DDBJ databases">
        <authorList>
            <person name="Dougan E. K."/>
            <person name="Rhodes N."/>
            <person name="Thang M."/>
            <person name="Chan C."/>
        </authorList>
    </citation>
    <scope>NUCLEOTIDE SEQUENCE</scope>
</reference>
<dbReference type="AlphaFoldDB" id="A0A812YRR7"/>
<dbReference type="Proteomes" id="UP000601435">
    <property type="component" value="Unassembled WGS sequence"/>
</dbReference>
<sequence>DLTWLPVGPTSSWEYHWVVLKAIFIGISDGFHGIFVDVPVAVVTEPKATFRHLWNIADTGIDVVNLFKADRRQSPTEPMDDGQFKGNFDDFEATVLLLRLILTVLFGCLRLTAMIARTPDKPCDESDGDEEEDSEDRRLLHRPHAVHAIAGAKPATVGAAFAQSERPASWWPLATALCSAPAGFALRRSHKRRRPCLAINNEDIYMDDFVSPGQMLRCRRSEQRHRLLPVLSSGWSRTDGLPRGQDAGFQFQNMGPLVGCPPSLWIYFVGSSAVPSRCPWQVQEVMLLFEQVCDSTQSYSLLTSASGCIASEHWRQDSGSDKDVPPGGPTDRLQQPASECSALTAQEVLGRYDLVVATDEGTRARVAALAGGDDERLCCLADFLDVCSVQDQISQLQLLWDRKGLACAVRPDARSVGRARSLADLDDVDSSDLLLVAQALAVAGRFLISQFPQGLKDRLHPHLVPKGI</sequence>
<evidence type="ECO:0000313" key="3">
    <source>
        <dbReference type="Proteomes" id="UP000601435"/>
    </source>
</evidence>
<feature type="non-terminal residue" evidence="2">
    <location>
        <position position="468"/>
    </location>
</feature>
<feature type="region of interest" description="Disordered" evidence="1">
    <location>
        <begin position="314"/>
        <end position="336"/>
    </location>
</feature>
<name>A0A812YRR7_9DINO</name>
<gene>
    <name evidence="2" type="ORF">SNEC2469_LOCUS23301</name>
</gene>
<proteinExistence type="predicted"/>
<keyword evidence="3" id="KW-1185">Reference proteome</keyword>
<feature type="compositionally biased region" description="Basic and acidic residues" evidence="1">
    <location>
        <begin position="314"/>
        <end position="324"/>
    </location>
</feature>
<evidence type="ECO:0000256" key="1">
    <source>
        <dbReference type="SAM" id="MobiDB-lite"/>
    </source>
</evidence>
<protein>
    <submittedName>
        <fullName evidence="2">Uncharacterized protein</fullName>
    </submittedName>
</protein>
<comment type="caution">
    <text evidence="2">The sequence shown here is derived from an EMBL/GenBank/DDBJ whole genome shotgun (WGS) entry which is preliminary data.</text>
</comment>